<name>A0AAI9WZ33_9ASCO</name>
<evidence type="ECO:0000313" key="4">
    <source>
        <dbReference type="Proteomes" id="UP001202479"/>
    </source>
</evidence>
<protein>
    <submittedName>
        <fullName evidence="3">PGA30</fullName>
    </submittedName>
</protein>
<feature type="compositionally biased region" description="Low complexity" evidence="1">
    <location>
        <begin position="245"/>
        <end position="254"/>
    </location>
</feature>
<organism evidence="3 4">
    <name type="scientific">Candida oxycetoniae</name>
    <dbReference type="NCBI Taxonomy" id="497107"/>
    <lineage>
        <taxon>Eukaryota</taxon>
        <taxon>Fungi</taxon>
        <taxon>Dikarya</taxon>
        <taxon>Ascomycota</taxon>
        <taxon>Saccharomycotina</taxon>
        <taxon>Pichiomycetes</taxon>
        <taxon>Debaryomycetaceae</taxon>
        <taxon>Candida/Lodderomyces clade</taxon>
        <taxon>Candida</taxon>
    </lineage>
</organism>
<dbReference type="RefSeq" id="XP_049181230.1">
    <property type="nucleotide sequence ID" value="XM_049322633.1"/>
</dbReference>
<feature type="region of interest" description="Disordered" evidence="1">
    <location>
        <begin position="223"/>
        <end position="256"/>
    </location>
</feature>
<keyword evidence="2" id="KW-0732">Signal</keyword>
<accession>A0AAI9WZ33</accession>
<gene>
    <name evidence="3" type="ORF">KGF56_001503</name>
</gene>
<proteinExistence type="predicted"/>
<dbReference type="AlphaFoldDB" id="A0AAI9WZ33"/>
<evidence type="ECO:0000313" key="3">
    <source>
        <dbReference type="EMBL" id="KAI3405485.1"/>
    </source>
</evidence>
<dbReference type="Proteomes" id="UP001202479">
    <property type="component" value="Unassembled WGS sequence"/>
</dbReference>
<reference evidence="3" key="1">
    <citation type="journal article" date="2022" name="DNA Res.">
        <title>Genome analysis of five recently described species of the CUG-Ser clade uncovers Candida theae as a new hybrid lineage with pathogenic potential in the Candida parapsilosis species complex.</title>
        <authorList>
            <person name="Mixao V."/>
            <person name="Del Olmo V."/>
            <person name="Hegedusova E."/>
            <person name="Saus E."/>
            <person name="Pryszcz L."/>
            <person name="Cillingova A."/>
            <person name="Nosek J."/>
            <person name="Gabaldon T."/>
        </authorList>
    </citation>
    <scope>NUCLEOTIDE SEQUENCE</scope>
    <source>
        <strain evidence="3">CBS 10844</strain>
    </source>
</reference>
<dbReference type="EMBL" id="JAHUZD010000028">
    <property type="protein sequence ID" value="KAI3405485.1"/>
    <property type="molecule type" value="Genomic_DNA"/>
</dbReference>
<comment type="caution">
    <text evidence="3">The sequence shown here is derived from an EMBL/GenBank/DDBJ whole genome shotgun (WGS) entry which is preliminary data.</text>
</comment>
<feature type="signal peptide" evidence="2">
    <location>
        <begin position="1"/>
        <end position="18"/>
    </location>
</feature>
<keyword evidence="4" id="KW-1185">Reference proteome</keyword>
<feature type="compositionally biased region" description="Low complexity" evidence="1">
    <location>
        <begin position="225"/>
        <end position="238"/>
    </location>
</feature>
<evidence type="ECO:0000256" key="2">
    <source>
        <dbReference type="SAM" id="SignalP"/>
    </source>
</evidence>
<evidence type="ECO:0000256" key="1">
    <source>
        <dbReference type="SAM" id="MobiDB-lite"/>
    </source>
</evidence>
<sequence length="283" mass="29476">MRVTTFASVLSLSASALAAVRPVQLFASSDNEEVNGKGLYSTHEGAGVNYFFLGSAQTLQYNDESRVLYIELSTQPPASQYLAFEGDVLALTVASEPLPVDIGEDGSVVFPGSDALAAAKNINDPYRYSESVFAVVKASVEGSTPLTLKAVFTDVDEEVEPSSTTEEAVAEETSSFAYINETVTIYTTYCPEPTTLTVTVCDTVCEESEITVSEPGYVTLTNAGTEAEATTAAPTEASSAEEESPATAAPEESSVQSVFEGSASNLGAGSVLAVAAVAFGLVF</sequence>
<feature type="chain" id="PRO_5042520807" evidence="2">
    <location>
        <begin position="19"/>
        <end position="283"/>
    </location>
</feature>
<dbReference type="GeneID" id="73379120"/>